<proteinExistence type="predicted"/>
<reference evidence="1 2" key="1">
    <citation type="submission" date="2019-09" db="EMBL/GenBank/DDBJ databases">
        <title>Genome Sequences of Streptomyces kaniharaensis ATCC 21070.</title>
        <authorList>
            <person name="Zhu W."/>
            <person name="De Crecy-Lagard V."/>
            <person name="Richards N.G."/>
        </authorList>
    </citation>
    <scope>NUCLEOTIDE SEQUENCE [LARGE SCALE GENOMIC DNA]</scope>
    <source>
        <strain evidence="1 2">SF-557</strain>
    </source>
</reference>
<comment type="caution">
    <text evidence="1">The sequence shown here is derived from an EMBL/GenBank/DDBJ whole genome shotgun (WGS) entry which is preliminary data.</text>
</comment>
<gene>
    <name evidence="1" type="ORF">F7Q99_36730</name>
</gene>
<evidence type="ECO:0000313" key="2">
    <source>
        <dbReference type="Proteomes" id="UP000450000"/>
    </source>
</evidence>
<protein>
    <submittedName>
        <fullName evidence="1">Uncharacterized protein</fullName>
    </submittedName>
</protein>
<sequence length="83" mass="9442">MVQPDKETRADGRRLIAELKKQRDQIHKDADDAKADADAAMWRGIDEVIRSGKAMQVDAVKETGYTRDHVLKKTKQYRDTGEA</sequence>
<dbReference type="EMBL" id="WBOF01000005">
    <property type="protein sequence ID" value="MQS17587.1"/>
    <property type="molecule type" value="Genomic_DNA"/>
</dbReference>
<name>A0A6N7L428_9ACTN</name>
<keyword evidence="2" id="KW-1185">Reference proteome</keyword>
<evidence type="ECO:0000313" key="1">
    <source>
        <dbReference type="EMBL" id="MQS17587.1"/>
    </source>
</evidence>
<accession>A0A6N7L428</accession>
<dbReference type="RefSeq" id="WP_153470791.1">
    <property type="nucleotide sequence ID" value="NZ_WBOF01000005.1"/>
</dbReference>
<dbReference type="AlphaFoldDB" id="A0A6N7L428"/>
<organism evidence="1 2">
    <name type="scientific">Streptomyces kaniharaensis</name>
    <dbReference type="NCBI Taxonomy" id="212423"/>
    <lineage>
        <taxon>Bacteria</taxon>
        <taxon>Bacillati</taxon>
        <taxon>Actinomycetota</taxon>
        <taxon>Actinomycetes</taxon>
        <taxon>Kitasatosporales</taxon>
        <taxon>Streptomycetaceae</taxon>
        <taxon>Streptomyces</taxon>
    </lineage>
</organism>
<dbReference type="Proteomes" id="UP000450000">
    <property type="component" value="Unassembled WGS sequence"/>
</dbReference>
<dbReference type="OrthoDB" id="4321272at2"/>